<dbReference type="PROSITE" id="PS50893">
    <property type="entry name" value="ABC_TRANSPORTER_2"/>
    <property type="match status" value="1"/>
</dbReference>
<dbReference type="GO" id="GO:0005524">
    <property type="term" value="F:ATP binding"/>
    <property type="evidence" value="ECO:0007669"/>
    <property type="project" value="UniProtKB-KW"/>
</dbReference>
<dbReference type="Proteomes" id="UP001526201">
    <property type="component" value="Unassembled WGS sequence"/>
</dbReference>
<dbReference type="SMART" id="SM00382">
    <property type="entry name" value="AAA"/>
    <property type="match status" value="1"/>
</dbReference>
<dbReference type="InterPro" id="IPR003439">
    <property type="entry name" value="ABC_transporter-like_ATP-bd"/>
</dbReference>
<dbReference type="EMBL" id="JACKTY010000012">
    <property type="protein sequence ID" value="MCV7225140.1"/>
    <property type="molecule type" value="Genomic_DNA"/>
</dbReference>
<dbReference type="SUPFAM" id="SSF52540">
    <property type="entry name" value="P-loop containing nucleoside triphosphate hydrolases"/>
    <property type="match status" value="1"/>
</dbReference>
<dbReference type="Gene3D" id="3.40.50.300">
    <property type="entry name" value="P-loop containing nucleotide triphosphate hydrolases"/>
    <property type="match status" value="1"/>
</dbReference>
<dbReference type="InterPro" id="IPR017871">
    <property type="entry name" value="ABC_transporter-like_CS"/>
</dbReference>
<dbReference type="RefSeq" id="WP_264065894.1">
    <property type="nucleotide sequence ID" value="NZ_JACKTY010000012.1"/>
</dbReference>
<keyword evidence="1" id="KW-0547">Nucleotide-binding</keyword>
<dbReference type="PANTHER" id="PTHR43790">
    <property type="entry name" value="CARBOHYDRATE TRANSPORT ATP-BINDING PROTEIN MG119-RELATED"/>
    <property type="match status" value="1"/>
</dbReference>
<proteinExistence type="predicted"/>
<evidence type="ECO:0000313" key="4">
    <source>
        <dbReference type="EMBL" id="MCV7225140.1"/>
    </source>
</evidence>
<dbReference type="Pfam" id="PF00005">
    <property type="entry name" value="ABC_tran"/>
    <property type="match status" value="1"/>
</dbReference>
<organism evidence="4 5">
    <name type="scientific">Mycolicibacterium komossense</name>
    <dbReference type="NCBI Taxonomy" id="1779"/>
    <lineage>
        <taxon>Bacteria</taxon>
        <taxon>Bacillati</taxon>
        <taxon>Actinomycetota</taxon>
        <taxon>Actinomycetes</taxon>
        <taxon>Mycobacteriales</taxon>
        <taxon>Mycobacteriaceae</taxon>
        <taxon>Mycolicibacterium</taxon>
    </lineage>
</organism>
<sequence length="253" mass="27155">MTQTGQIAYEARGLTKRFGAIVACEDISIEFRRGEITAIIGDNGAGKSTLIKMLTGATRPDEGTLMLKGAEVKFSSPLDARLQGVEGVYQELALAPNLDVTSNVFLGRELSKWGVLDSRRMAQRARAEVATLNINLPGVSGIPIGSMSGGQRQCVAIARSAYWAKDIMLLDEPTAALGLRESQAVLDLIKQIRSRGLAVGIISHDLPHVAEIADRVVVLRHGRKVAELAHQKLTVPQLMDLIINGNPSPSIGD</sequence>
<keyword evidence="2 4" id="KW-0067">ATP-binding</keyword>
<accession>A0ABT3C6R0</accession>
<dbReference type="CDD" id="cd03216">
    <property type="entry name" value="ABC_Carb_Monos_I"/>
    <property type="match status" value="1"/>
</dbReference>
<gene>
    <name evidence="4" type="ORF">H7J73_03705</name>
</gene>
<protein>
    <submittedName>
        <fullName evidence="4">Sugar ABC transporter ATP-binding protein</fullName>
    </submittedName>
</protein>
<dbReference type="PROSITE" id="PS00211">
    <property type="entry name" value="ABC_TRANSPORTER_1"/>
    <property type="match status" value="1"/>
</dbReference>
<feature type="domain" description="ABC transporter" evidence="3">
    <location>
        <begin position="9"/>
        <end position="246"/>
    </location>
</feature>
<keyword evidence="5" id="KW-1185">Reference proteome</keyword>
<evidence type="ECO:0000259" key="3">
    <source>
        <dbReference type="PROSITE" id="PS50893"/>
    </source>
</evidence>
<dbReference type="InterPro" id="IPR003593">
    <property type="entry name" value="AAA+_ATPase"/>
</dbReference>
<dbReference type="PANTHER" id="PTHR43790:SF8">
    <property type="entry name" value="SUGAR ABC TRANSPORTER ATP-BINDING PROTEIN"/>
    <property type="match status" value="1"/>
</dbReference>
<evidence type="ECO:0000313" key="5">
    <source>
        <dbReference type="Proteomes" id="UP001526201"/>
    </source>
</evidence>
<reference evidence="4 5" key="1">
    <citation type="journal article" date="2022" name="BMC Genomics">
        <title>Comparative genome analysis of mycobacteria focusing on tRNA and non-coding RNA.</title>
        <authorList>
            <person name="Behra P.R.K."/>
            <person name="Pettersson B.M.F."/>
            <person name="Ramesh M."/>
            <person name="Das S."/>
            <person name="Dasgupta S."/>
            <person name="Kirsebom L.A."/>
        </authorList>
    </citation>
    <scope>NUCLEOTIDE SEQUENCE [LARGE SCALE GENOMIC DNA]</scope>
    <source>
        <strain evidence="4 5">DSM 44078</strain>
    </source>
</reference>
<evidence type="ECO:0000256" key="1">
    <source>
        <dbReference type="ARBA" id="ARBA00022741"/>
    </source>
</evidence>
<dbReference type="InterPro" id="IPR050107">
    <property type="entry name" value="ABC_carbohydrate_import_ATPase"/>
</dbReference>
<name>A0ABT3C6R0_9MYCO</name>
<evidence type="ECO:0000256" key="2">
    <source>
        <dbReference type="ARBA" id="ARBA00022840"/>
    </source>
</evidence>
<dbReference type="InterPro" id="IPR027417">
    <property type="entry name" value="P-loop_NTPase"/>
</dbReference>
<comment type="caution">
    <text evidence="4">The sequence shown here is derived from an EMBL/GenBank/DDBJ whole genome shotgun (WGS) entry which is preliminary data.</text>
</comment>